<evidence type="ECO:0000313" key="2">
    <source>
        <dbReference type="EMBL" id="AAV96185.1"/>
    </source>
</evidence>
<dbReference type="eggNOG" id="ENOG5033BTA">
    <property type="taxonomic scope" value="Bacteria"/>
</dbReference>
<gene>
    <name evidence="2" type="ordered locus">SPO2944</name>
</gene>
<protein>
    <recommendedName>
        <fullName evidence="4">CTP synthetase</fullName>
    </recommendedName>
</protein>
<keyword evidence="3" id="KW-1185">Reference proteome</keyword>
<keyword evidence="1" id="KW-0812">Transmembrane</keyword>
<keyword evidence="1" id="KW-0472">Membrane</keyword>
<evidence type="ECO:0008006" key="4">
    <source>
        <dbReference type="Google" id="ProtNLM"/>
    </source>
</evidence>
<reference evidence="2 3" key="1">
    <citation type="journal article" date="2004" name="Nature">
        <title>Genome sequence of Silicibacter pomeroyi reveals adaptations to the marine environment.</title>
        <authorList>
            <person name="Moran M.A."/>
            <person name="Buchan A."/>
            <person name="Gonzalez J.M."/>
            <person name="Heidelberg J.F."/>
            <person name="Whitman W.B."/>
            <person name="Kiene R.P."/>
            <person name="Henriksen J.R."/>
            <person name="King G.M."/>
            <person name="Belas R."/>
            <person name="Fuqua C."/>
            <person name="Brinkac L."/>
            <person name="Lewis M."/>
            <person name="Johri S."/>
            <person name="Weaver B."/>
            <person name="Pai G."/>
            <person name="Eisen J.A."/>
            <person name="Rahe E."/>
            <person name="Sheldon W.M."/>
            <person name="Ye W."/>
            <person name="Miller T.R."/>
            <person name="Carlton J."/>
            <person name="Rasko D.A."/>
            <person name="Paulsen I.T."/>
            <person name="Ren Q."/>
            <person name="Daugherty S.C."/>
            <person name="Deboy R.T."/>
            <person name="Dodson R.J."/>
            <person name="Durkin A.S."/>
            <person name="Madupu R."/>
            <person name="Nelson W.C."/>
            <person name="Sullivan S.A."/>
            <person name="Rosovitz M.J."/>
            <person name="Haft D.H."/>
            <person name="Selengut J."/>
            <person name="Ward N."/>
        </authorList>
    </citation>
    <scope>NUCLEOTIDE SEQUENCE [LARGE SCALE GENOMIC DNA]</scope>
    <source>
        <strain evidence="3">ATCC 700808 / DSM 15171 / DSS-3</strain>
    </source>
</reference>
<evidence type="ECO:0000256" key="1">
    <source>
        <dbReference type="SAM" id="Phobius"/>
    </source>
</evidence>
<dbReference type="Proteomes" id="UP000001023">
    <property type="component" value="Chromosome"/>
</dbReference>
<dbReference type="AlphaFoldDB" id="Q5LPA4"/>
<feature type="transmembrane region" description="Helical" evidence="1">
    <location>
        <begin position="20"/>
        <end position="40"/>
    </location>
</feature>
<dbReference type="HOGENOM" id="CLU_183057_1_0_5"/>
<name>Q5LPA4_RUEPO</name>
<dbReference type="KEGG" id="sil:SPO2944"/>
<dbReference type="PaxDb" id="246200-SPO2944"/>
<feature type="transmembrane region" description="Helical" evidence="1">
    <location>
        <begin position="46"/>
        <end position="66"/>
    </location>
</feature>
<sequence>MVGRAAKTGGPAMMRLASILYSLISTALAGTAVIAVLTAGMVSLNAILVAAVAGFVVAAPVSWMVARRLYDEEA</sequence>
<reference evidence="2 3" key="2">
    <citation type="journal article" date="2014" name="Stand. Genomic Sci.">
        <title>An updated genome annotation for the model marine bacterium Ruegeria pomeroyi DSS-3.</title>
        <authorList>
            <person name="Rivers A.R."/>
            <person name="Smith C.B."/>
            <person name="Moran M.A."/>
        </authorList>
    </citation>
    <scope>GENOME REANNOTATION</scope>
    <source>
        <strain evidence="3">ATCC 700808 / DSM 15171 / DSS-3</strain>
    </source>
</reference>
<dbReference type="STRING" id="246200.SPO2944"/>
<dbReference type="EMBL" id="CP000031">
    <property type="protein sequence ID" value="AAV96185.1"/>
    <property type="molecule type" value="Genomic_DNA"/>
</dbReference>
<proteinExistence type="predicted"/>
<evidence type="ECO:0000313" key="3">
    <source>
        <dbReference type="Proteomes" id="UP000001023"/>
    </source>
</evidence>
<keyword evidence="1" id="KW-1133">Transmembrane helix</keyword>
<accession>Q5LPA4</accession>
<organism evidence="2 3">
    <name type="scientific">Ruegeria pomeroyi (strain ATCC 700808 / DSM 15171 / DSS-3)</name>
    <name type="common">Silicibacter pomeroyi</name>
    <dbReference type="NCBI Taxonomy" id="246200"/>
    <lineage>
        <taxon>Bacteria</taxon>
        <taxon>Pseudomonadati</taxon>
        <taxon>Pseudomonadota</taxon>
        <taxon>Alphaproteobacteria</taxon>
        <taxon>Rhodobacterales</taxon>
        <taxon>Roseobacteraceae</taxon>
        <taxon>Ruegeria</taxon>
    </lineage>
</organism>